<evidence type="ECO:0000256" key="3">
    <source>
        <dbReference type="ARBA" id="ARBA00007676"/>
    </source>
</evidence>
<evidence type="ECO:0000256" key="10">
    <source>
        <dbReference type="SAM" id="MobiDB-lite"/>
    </source>
</evidence>
<dbReference type="VEuPathDB" id="FungiDB:ASPACDRAFT_75557"/>
<keyword evidence="6" id="KW-0256">Endoplasmic reticulum</keyword>
<evidence type="ECO:0000256" key="5">
    <source>
        <dbReference type="ARBA" id="ARBA00022490"/>
    </source>
</evidence>
<feature type="domain" description="Signal recognition particle SRP72 subunit RNA-binding" evidence="11">
    <location>
        <begin position="565"/>
        <end position="609"/>
    </location>
</feature>
<dbReference type="SUPFAM" id="SSF48452">
    <property type="entry name" value="TPR-like"/>
    <property type="match status" value="2"/>
</dbReference>
<protein>
    <recommendedName>
        <fullName evidence="4 9">Signal recognition particle subunit SRP72</fullName>
    </recommendedName>
</protein>
<dbReference type="InterPro" id="IPR031545">
    <property type="entry name" value="SRP72_TPR-like"/>
</dbReference>
<comment type="subcellular location">
    <subcellularLocation>
        <location evidence="2 9">Cytoplasm</location>
    </subcellularLocation>
    <subcellularLocation>
        <location evidence="1">Endoplasmic reticulum</location>
    </subcellularLocation>
</comment>
<keyword evidence="5 9" id="KW-0963">Cytoplasm</keyword>
<proteinExistence type="inferred from homology"/>
<dbReference type="FunFam" id="1.25.40.10:FF:000512">
    <property type="entry name" value="Signal recognition particle subunit SRP72"/>
    <property type="match status" value="1"/>
</dbReference>
<dbReference type="Gene3D" id="1.25.40.10">
    <property type="entry name" value="Tetratricopeptide repeat domain"/>
    <property type="match status" value="1"/>
</dbReference>
<comment type="function">
    <text evidence="9">Component of the signal recognition particle (SRP) complex, a ribonucleoprotein complex that mediates the cotranslational targeting of secretory and membrane proteins to the endoplasmic reticulum (ER).</text>
</comment>
<evidence type="ECO:0000256" key="8">
    <source>
        <dbReference type="ARBA" id="ARBA00023274"/>
    </source>
</evidence>
<feature type="compositionally biased region" description="Basic residues" evidence="10">
    <location>
        <begin position="607"/>
        <end position="616"/>
    </location>
</feature>
<reference evidence="13" key="1">
    <citation type="journal article" date="2017" name="Genome Biol.">
        <title>Comparative genomics reveals high biological diversity and specific adaptations in the industrially and medically important fungal genus Aspergillus.</title>
        <authorList>
            <person name="de Vries R.P."/>
            <person name="Riley R."/>
            <person name="Wiebenga A."/>
            <person name="Aguilar-Osorio G."/>
            <person name="Amillis S."/>
            <person name="Uchima C.A."/>
            <person name="Anderluh G."/>
            <person name="Asadollahi M."/>
            <person name="Askin M."/>
            <person name="Barry K."/>
            <person name="Battaglia E."/>
            <person name="Bayram O."/>
            <person name="Benocci T."/>
            <person name="Braus-Stromeyer S.A."/>
            <person name="Caldana C."/>
            <person name="Canovas D."/>
            <person name="Cerqueira G.C."/>
            <person name="Chen F."/>
            <person name="Chen W."/>
            <person name="Choi C."/>
            <person name="Clum A."/>
            <person name="Dos Santos R.A."/>
            <person name="Damasio A.R."/>
            <person name="Diallinas G."/>
            <person name="Emri T."/>
            <person name="Fekete E."/>
            <person name="Flipphi M."/>
            <person name="Freyberg S."/>
            <person name="Gallo A."/>
            <person name="Gournas C."/>
            <person name="Habgood R."/>
            <person name="Hainaut M."/>
            <person name="Harispe M.L."/>
            <person name="Henrissat B."/>
            <person name="Hilden K.S."/>
            <person name="Hope R."/>
            <person name="Hossain A."/>
            <person name="Karabika E."/>
            <person name="Karaffa L."/>
            <person name="Karanyi Z."/>
            <person name="Krasevec N."/>
            <person name="Kuo A."/>
            <person name="Kusch H."/>
            <person name="LaButti K."/>
            <person name="Lagendijk E.L."/>
            <person name="Lapidus A."/>
            <person name="Levasseur A."/>
            <person name="Lindquist E."/>
            <person name="Lipzen A."/>
            <person name="Logrieco A.F."/>
            <person name="MacCabe A."/>
            <person name="Maekelae M.R."/>
            <person name="Malavazi I."/>
            <person name="Melin P."/>
            <person name="Meyer V."/>
            <person name="Mielnichuk N."/>
            <person name="Miskei M."/>
            <person name="Molnar A.P."/>
            <person name="Mule G."/>
            <person name="Ngan C.Y."/>
            <person name="Orejas M."/>
            <person name="Orosz E."/>
            <person name="Ouedraogo J.P."/>
            <person name="Overkamp K.M."/>
            <person name="Park H.-S."/>
            <person name="Perrone G."/>
            <person name="Piumi F."/>
            <person name="Punt P.J."/>
            <person name="Ram A.F."/>
            <person name="Ramon A."/>
            <person name="Rauscher S."/>
            <person name="Record E."/>
            <person name="Riano-Pachon D.M."/>
            <person name="Robert V."/>
            <person name="Roehrig J."/>
            <person name="Ruller R."/>
            <person name="Salamov A."/>
            <person name="Salih N.S."/>
            <person name="Samson R.A."/>
            <person name="Sandor E."/>
            <person name="Sanguinetti M."/>
            <person name="Schuetze T."/>
            <person name="Sepcic K."/>
            <person name="Shelest E."/>
            <person name="Sherlock G."/>
            <person name="Sophianopoulou V."/>
            <person name="Squina F.M."/>
            <person name="Sun H."/>
            <person name="Susca A."/>
            <person name="Todd R.B."/>
            <person name="Tsang A."/>
            <person name="Unkles S.E."/>
            <person name="van de Wiele N."/>
            <person name="van Rossen-Uffink D."/>
            <person name="Oliveira J.V."/>
            <person name="Vesth T.C."/>
            <person name="Visser J."/>
            <person name="Yu J.-H."/>
            <person name="Zhou M."/>
            <person name="Andersen M.R."/>
            <person name="Archer D.B."/>
            <person name="Baker S.E."/>
            <person name="Benoit I."/>
            <person name="Brakhage A.A."/>
            <person name="Braus G.H."/>
            <person name="Fischer R."/>
            <person name="Frisvad J.C."/>
            <person name="Goldman G.H."/>
            <person name="Houbraken J."/>
            <person name="Oakley B."/>
            <person name="Pocsi I."/>
            <person name="Scazzocchio C."/>
            <person name="Seiboth B."/>
            <person name="vanKuyk P.A."/>
            <person name="Wortman J."/>
            <person name="Dyer P.S."/>
            <person name="Grigoriev I.V."/>
        </authorList>
    </citation>
    <scope>NUCLEOTIDE SEQUENCE [LARGE SCALE GENOMIC DNA]</scope>
    <source>
        <strain evidence="13">ATCC 16872 / CBS 172.66 / WB 5094</strain>
    </source>
</reference>
<feature type="region of interest" description="Disordered" evidence="10">
    <location>
        <begin position="561"/>
        <end position="658"/>
    </location>
</feature>
<keyword evidence="8 9" id="KW-0687">Ribonucleoprotein</keyword>
<dbReference type="STRING" id="690307.A0A1L9X6K7"/>
<dbReference type="AlphaFoldDB" id="A0A1L9X6K7"/>
<evidence type="ECO:0000313" key="12">
    <source>
        <dbReference type="EMBL" id="OJK04085.1"/>
    </source>
</evidence>
<evidence type="ECO:0000259" key="11">
    <source>
        <dbReference type="Pfam" id="PF08492"/>
    </source>
</evidence>
<accession>A0A1L9X6K7</accession>
<keyword evidence="13" id="KW-1185">Reference proteome</keyword>
<dbReference type="GO" id="GO:0008312">
    <property type="term" value="F:7S RNA binding"/>
    <property type="evidence" value="ECO:0007669"/>
    <property type="project" value="InterPro"/>
</dbReference>
<comment type="similarity">
    <text evidence="3 9">Belongs to the SRP72 family.</text>
</comment>
<evidence type="ECO:0000256" key="1">
    <source>
        <dbReference type="ARBA" id="ARBA00004240"/>
    </source>
</evidence>
<dbReference type="InterPro" id="IPR011990">
    <property type="entry name" value="TPR-like_helical_dom_sf"/>
</dbReference>
<dbReference type="OrthoDB" id="5421607at2759"/>
<dbReference type="Pfam" id="PF17004">
    <property type="entry name" value="SRP_TPR_like"/>
    <property type="match status" value="1"/>
</dbReference>
<sequence>MAAQSLSSLLQRASIDDHEEVLQSSNAALAKSRADQHAQHIKVIALLKLDRYADCLRVFEEAGDGLKTRAALEYAYVLYKSGQPEEAIEVVSKVTGNRGALHLEAQASYRAERFSRAADLYEELSKDGASMSNEENDLRINAWATDAQLQWKGYPESVRHNRPTRDDLEAFETVYNAACLSIAKGEFEQGELLLKRAKELCRTSEDLTPEDRDAELLPIAVQQLYVLLRQGKSEEAQSILEEISVKNIHEASTKKIAQTNVTLARGASANPYAFYKAFNEIPDSTESDKLFDYQSHLTIGNSHAADLLVRKYDGIIRSTSKALSRAAYPSTEPSANLLSVYNAAAHAQGESGTKALKPIVAALDKRPKDVGLALTAVQLYVGVGNTTSAITTLEATLQLLDESISEQDKEVRFNPGVLSVLLSLYKLEGRKVQIRSELAKAAAYWQQQQREGANQPPPAPLLRAAAASLLHSTDTSDLTKAGDLFKSLYQSNTADNFAVAGYVAAQAPIDYAKVESLVDKLPSVADLIAEVDLAGLEQAGIAPSSGANAAAAAAIAGARKRSATANLKEDGGAAKKRVRKSRLPKDYDPGKTPDPERWLPLRDRSNYRPKGRKGKQRAAERTQGGVVNDKAEESTAVTNQPKPQSGGGANKKKKKGKR</sequence>
<evidence type="ECO:0000256" key="7">
    <source>
        <dbReference type="ARBA" id="ARBA00023135"/>
    </source>
</evidence>
<dbReference type="InterPro" id="IPR026270">
    <property type="entry name" value="SRP72"/>
</dbReference>
<evidence type="ECO:0000256" key="2">
    <source>
        <dbReference type="ARBA" id="ARBA00004496"/>
    </source>
</evidence>
<dbReference type="InterPro" id="IPR013699">
    <property type="entry name" value="Signal_recog_part_SRP72_RNA-bd"/>
</dbReference>
<dbReference type="PIRSF" id="PIRSF038922">
    <property type="entry name" value="SRP72"/>
    <property type="match status" value="1"/>
</dbReference>
<gene>
    <name evidence="12" type="ORF">ASPACDRAFT_75557</name>
</gene>
<evidence type="ECO:0000256" key="6">
    <source>
        <dbReference type="ARBA" id="ARBA00022824"/>
    </source>
</evidence>
<dbReference type="RefSeq" id="XP_020060424.1">
    <property type="nucleotide sequence ID" value="XM_020204487.1"/>
</dbReference>
<evidence type="ECO:0000256" key="9">
    <source>
        <dbReference type="PIRNR" id="PIRNR038922"/>
    </source>
</evidence>
<dbReference type="GeneID" id="30978301"/>
<dbReference type="PANTHER" id="PTHR14094">
    <property type="entry name" value="SIGNAL RECOGNITION PARTICLE 72"/>
    <property type="match status" value="1"/>
</dbReference>
<dbReference type="GO" id="GO:0005786">
    <property type="term" value="C:signal recognition particle, endoplasmic reticulum targeting"/>
    <property type="evidence" value="ECO:0007669"/>
    <property type="project" value="UniProtKB-UniRule"/>
</dbReference>
<dbReference type="Pfam" id="PF08492">
    <property type="entry name" value="SRP72"/>
    <property type="match status" value="1"/>
</dbReference>
<dbReference type="GO" id="GO:0043022">
    <property type="term" value="F:ribosome binding"/>
    <property type="evidence" value="ECO:0007669"/>
    <property type="project" value="TreeGrafter"/>
</dbReference>
<dbReference type="EMBL" id="KV878971">
    <property type="protein sequence ID" value="OJK04085.1"/>
    <property type="molecule type" value="Genomic_DNA"/>
</dbReference>
<name>A0A1L9X6K7_ASPA1</name>
<feature type="compositionally biased region" description="Basic and acidic residues" evidence="10">
    <location>
        <begin position="583"/>
        <end position="606"/>
    </location>
</feature>
<organism evidence="12 13">
    <name type="scientific">Aspergillus aculeatus (strain ATCC 16872 / CBS 172.66 / WB 5094)</name>
    <dbReference type="NCBI Taxonomy" id="690307"/>
    <lineage>
        <taxon>Eukaryota</taxon>
        <taxon>Fungi</taxon>
        <taxon>Dikarya</taxon>
        <taxon>Ascomycota</taxon>
        <taxon>Pezizomycotina</taxon>
        <taxon>Eurotiomycetes</taxon>
        <taxon>Eurotiomycetidae</taxon>
        <taxon>Eurotiales</taxon>
        <taxon>Aspergillaceae</taxon>
        <taxon>Aspergillus</taxon>
        <taxon>Aspergillus subgen. Circumdati</taxon>
    </lineage>
</organism>
<evidence type="ECO:0000313" key="13">
    <source>
        <dbReference type="Proteomes" id="UP000184546"/>
    </source>
</evidence>
<dbReference type="OMA" id="NDMKVLA"/>
<dbReference type="GO" id="GO:0005783">
    <property type="term" value="C:endoplasmic reticulum"/>
    <property type="evidence" value="ECO:0007669"/>
    <property type="project" value="UniProtKB-SubCell"/>
</dbReference>
<dbReference type="PANTHER" id="PTHR14094:SF9">
    <property type="entry name" value="SIGNAL RECOGNITION PARTICLE SUBUNIT SRP72"/>
    <property type="match status" value="1"/>
</dbReference>
<keyword evidence="7 9" id="KW-0733">Signal recognition particle</keyword>
<dbReference type="GO" id="GO:0006614">
    <property type="term" value="P:SRP-dependent cotranslational protein targeting to membrane"/>
    <property type="evidence" value="ECO:0007669"/>
    <property type="project" value="UniProtKB-UniRule"/>
</dbReference>
<dbReference type="Proteomes" id="UP000184546">
    <property type="component" value="Unassembled WGS sequence"/>
</dbReference>
<evidence type="ECO:0000256" key="4">
    <source>
        <dbReference type="ARBA" id="ARBA00018350"/>
    </source>
</evidence>